<organism evidence="1 2">
    <name type="scientific">Pleurodeles waltl</name>
    <name type="common">Iberian ribbed newt</name>
    <dbReference type="NCBI Taxonomy" id="8319"/>
    <lineage>
        <taxon>Eukaryota</taxon>
        <taxon>Metazoa</taxon>
        <taxon>Chordata</taxon>
        <taxon>Craniata</taxon>
        <taxon>Vertebrata</taxon>
        <taxon>Euteleostomi</taxon>
        <taxon>Amphibia</taxon>
        <taxon>Batrachia</taxon>
        <taxon>Caudata</taxon>
        <taxon>Salamandroidea</taxon>
        <taxon>Salamandridae</taxon>
        <taxon>Pleurodelinae</taxon>
        <taxon>Pleurodeles</taxon>
    </lineage>
</organism>
<accession>A0AAV7LZN9</accession>
<protein>
    <submittedName>
        <fullName evidence="1">Uncharacterized protein</fullName>
    </submittedName>
</protein>
<comment type="caution">
    <text evidence="1">The sequence shown here is derived from an EMBL/GenBank/DDBJ whole genome shotgun (WGS) entry which is preliminary data.</text>
</comment>
<dbReference type="EMBL" id="JANPWB010000014">
    <property type="protein sequence ID" value="KAJ1096314.1"/>
    <property type="molecule type" value="Genomic_DNA"/>
</dbReference>
<dbReference type="Proteomes" id="UP001066276">
    <property type="component" value="Chromosome 10"/>
</dbReference>
<proteinExistence type="predicted"/>
<evidence type="ECO:0000313" key="2">
    <source>
        <dbReference type="Proteomes" id="UP001066276"/>
    </source>
</evidence>
<sequence>MSRQRGLDVLLQISTVDQAAYSFSGDTVVDAKWVSLPYDVPSYMGECITAGGYRLQRRGGCGEQLGGFLDRQTGKHCLTCIACCLGDVWIHIFNHWVTFAKLYN</sequence>
<gene>
    <name evidence="1" type="ORF">NDU88_001457</name>
</gene>
<name>A0AAV7LZN9_PLEWA</name>
<keyword evidence="2" id="KW-1185">Reference proteome</keyword>
<reference evidence="1" key="1">
    <citation type="journal article" date="2022" name="bioRxiv">
        <title>Sequencing and chromosome-scale assembly of the giantPleurodeles waltlgenome.</title>
        <authorList>
            <person name="Brown T."/>
            <person name="Elewa A."/>
            <person name="Iarovenko S."/>
            <person name="Subramanian E."/>
            <person name="Araus A.J."/>
            <person name="Petzold A."/>
            <person name="Susuki M."/>
            <person name="Suzuki K.-i.T."/>
            <person name="Hayashi T."/>
            <person name="Toyoda A."/>
            <person name="Oliveira C."/>
            <person name="Osipova E."/>
            <person name="Leigh N.D."/>
            <person name="Simon A."/>
            <person name="Yun M.H."/>
        </authorList>
    </citation>
    <scope>NUCLEOTIDE SEQUENCE</scope>
    <source>
        <strain evidence="1">20211129_DDA</strain>
        <tissue evidence="1">Liver</tissue>
    </source>
</reference>
<evidence type="ECO:0000313" key="1">
    <source>
        <dbReference type="EMBL" id="KAJ1096314.1"/>
    </source>
</evidence>
<dbReference type="AlphaFoldDB" id="A0AAV7LZN9"/>